<dbReference type="InterPro" id="IPR014746">
    <property type="entry name" value="Gln_synth/guanido_kin_cat_dom"/>
</dbReference>
<dbReference type="OrthoDB" id="7316at2157"/>
<dbReference type="eggNOG" id="arCOG01719">
    <property type="taxonomic scope" value="Archaea"/>
</dbReference>
<dbReference type="HAMAP" id="MF_00588">
    <property type="entry name" value="GatE"/>
    <property type="match status" value="1"/>
</dbReference>
<dbReference type="InterPro" id="IPR029351">
    <property type="entry name" value="GAD_dom"/>
</dbReference>
<dbReference type="Gene3D" id="1.10.150.380">
    <property type="entry name" value="GatB domain, N-terminal subdomain"/>
    <property type="match status" value="1"/>
</dbReference>
<sequence length="628" mass="68673">MSLDYAALGLKAGLEIHQQLATRHKLYCYCPPRDRDVRESNFEFFRYLRARESELGEVDRAAAEQAMAKKRFIYKAYDTTCLVENDEEPPRPLNMEALSVALKAALMLNMKPVDEAFTMRKIVVDGSNTTGFQRTCFVASGGHVETASGRVGVDTLCLEEDAASRVEAKGDAIVYSLDRLGIPLIEIATAPDIRTPAQAREVALHIGTLLRSLPEVKRGLGTIRQDVNVSIARGARVEIKGVQTLDLVEQAVESEALRQVNLLAIRDELVARGASVDDEAFDITDVFRNTGSKVIKKAISSGGIAMAVRLRGFRGLVGREIQPGRRLGSELSDRAKRAAGVGGIFHIDELPGYGITQEEVDAVSARLGLGAGDAFVMVADSREKAERAVEAVKARAREALIGVPEETRGALPNGSTEYMRPLPGRARMYPETDVPPVEITPEFLEKLRKELPETLPEKKARLMREYGLNEELAGGIAYSTVSQEFEEIARSYGNATLVARTMLGTTVELRREGVPVESLTGEHYKQLFKCLSEGRIAKEAIPKVLAEMARGASIEEAVKKLGLGGISEGEVRAVIHEIVQSKKDFVREKGEASQSGLMGLAMSKLRGKADGKLISRILKEEVMAELKK</sequence>
<dbReference type="SUPFAM" id="SSF89095">
    <property type="entry name" value="GatB/YqeY motif"/>
    <property type="match status" value="1"/>
</dbReference>
<dbReference type="InterPro" id="IPR018027">
    <property type="entry name" value="Asn/Gln_amidotransferase"/>
</dbReference>
<evidence type="ECO:0000256" key="2">
    <source>
        <dbReference type="ARBA" id="ARBA00022741"/>
    </source>
</evidence>
<dbReference type="EMBL" id="CP003243">
    <property type="protein sequence ID" value="AFC99289.1"/>
    <property type="molecule type" value="Genomic_DNA"/>
</dbReference>
<dbReference type="GO" id="GO:0004812">
    <property type="term" value="F:aminoacyl-tRNA ligase activity"/>
    <property type="evidence" value="ECO:0007669"/>
    <property type="project" value="InterPro"/>
</dbReference>
<dbReference type="SUPFAM" id="SSF55261">
    <property type="entry name" value="GAD domain-like"/>
    <property type="match status" value="1"/>
</dbReference>
<dbReference type="InterPro" id="IPR023168">
    <property type="entry name" value="GatB_Yqey_C_2"/>
</dbReference>
<dbReference type="InterPro" id="IPR017959">
    <property type="entry name" value="Asn/Gln-tRNA_amidoTrfase_suB/E"/>
</dbReference>
<dbReference type="GO" id="GO:0005524">
    <property type="term" value="F:ATP binding"/>
    <property type="evidence" value="ECO:0007669"/>
    <property type="project" value="UniProtKB-KW"/>
</dbReference>
<keyword evidence="2 6" id="KW-0547">Nucleotide-binding</keyword>
<keyword evidence="9" id="KW-1185">Reference proteome</keyword>
<keyword evidence="4 6" id="KW-0648">Protein biosynthesis</keyword>
<evidence type="ECO:0000256" key="3">
    <source>
        <dbReference type="ARBA" id="ARBA00022840"/>
    </source>
</evidence>
<feature type="domain" description="Asn/Gln amidotransferase" evidence="7">
    <location>
        <begin position="483"/>
        <end position="622"/>
    </location>
</feature>
<accession>H8I592</accession>
<dbReference type="InterPro" id="IPR006075">
    <property type="entry name" value="Asn/Gln-tRNA_Trfase_suB/E_cat"/>
</dbReference>
<name>H8I592_METCZ</name>
<dbReference type="SUPFAM" id="SSF55931">
    <property type="entry name" value="Glutamine synthetase/guanido kinase"/>
    <property type="match status" value="1"/>
</dbReference>
<keyword evidence="3 6" id="KW-0067">ATP-binding</keyword>
<protein>
    <recommendedName>
        <fullName evidence="6">Glutamyl-tRNA(Gln) amidotransferase subunit E</fullName>
        <shortName evidence="6">Glu-ADT subunit E</shortName>
        <ecNumber evidence="6">6.3.5.-</ecNumber>
    </recommendedName>
</protein>
<dbReference type="PANTHER" id="PTHR11659">
    <property type="entry name" value="GLUTAMYL-TRNA GLN AMIDOTRANSFERASE SUBUNIT B MITOCHONDRIAL AND PROKARYOTIC PET112-RELATED"/>
    <property type="match status" value="1"/>
</dbReference>
<comment type="catalytic activity">
    <reaction evidence="5 6">
        <text>L-glutamyl-tRNA(Gln) + L-glutamine + ATP + H2O = L-glutaminyl-tRNA(Gln) + L-glutamate + ADP + phosphate + H(+)</text>
        <dbReference type="Rhea" id="RHEA:17521"/>
        <dbReference type="Rhea" id="RHEA-COMP:9681"/>
        <dbReference type="Rhea" id="RHEA-COMP:9684"/>
        <dbReference type="ChEBI" id="CHEBI:15377"/>
        <dbReference type="ChEBI" id="CHEBI:15378"/>
        <dbReference type="ChEBI" id="CHEBI:29985"/>
        <dbReference type="ChEBI" id="CHEBI:30616"/>
        <dbReference type="ChEBI" id="CHEBI:43474"/>
        <dbReference type="ChEBI" id="CHEBI:58359"/>
        <dbReference type="ChEBI" id="CHEBI:78520"/>
        <dbReference type="ChEBI" id="CHEBI:78521"/>
        <dbReference type="ChEBI" id="CHEBI:456216"/>
    </reaction>
</comment>
<evidence type="ECO:0000256" key="6">
    <source>
        <dbReference type="HAMAP-Rule" id="MF_00588"/>
    </source>
</evidence>
<dbReference type="Pfam" id="PF02637">
    <property type="entry name" value="GatB_Yqey"/>
    <property type="match status" value="1"/>
</dbReference>
<organism evidence="8 9">
    <name type="scientific">Methanocella conradii (strain DSM 24694 / JCM 17849 / CGMCC 1.5162 / HZ254)</name>
    <dbReference type="NCBI Taxonomy" id="1041930"/>
    <lineage>
        <taxon>Archaea</taxon>
        <taxon>Methanobacteriati</taxon>
        <taxon>Methanobacteriota</taxon>
        <taxon>Stenosarchaea group</taxon>
        <taxon>Methanomicrobia</taxon>
        <taxon>Methanocellales</taxon>
        <taxon>Methanocellaceae</taxon>
        <taxon>Methanocella</taxon>
    </lineage>
</organism>
<evidence type="ECO:0000259" key="7">
    <source>
        <dbReference type="SMART" id="SM00845"/>
    </source>
</evidence>
<dbReference type="PANTHER" id="PTHR11659:SF2">
    <property type="entry name" value="GLUTAMYL-TRNA(GLN) AMIDOTRANSFERASE SUBUNIT E"/>
    <property type="match status" value="1"/>
</dbReference>
<reference evidence="8 9" key="1">
    <citation type="journal article" date="2012" name="J. Bacteriol.">
        <title>Complete genome sequence of a thermophilic methanogen, Methanocella conradii HZ254, isolated from Chinese rice field soil.</title>
        <authorList>
            <person name="Lu Z."/>
            <person name="Lu Y."/>
        </authorList>
    </citation>
    <scope>NUCLEOTIDE SEQUENCE [LARGE SCALE GENOMIC DNA]</scope>
    <source>
        <strain evidence="9">DSM 24694 / JCM 17849 / CGMCC 1.5162 / HZ254</strain>
    </source>
</reference>
<dbReference type="FunFam" id="3.30.1360.30:FF:000003">
    <property type="entry name" value="Glutamyl-tRNA(Gln) amidotransferase subunit E"/>
    <property type="match status" value="1"/>
</dbReference>
<comment type="function">
    <text evidence="6">Allows the formation of correctly charged Gln-tRNA(Gln) through the transamidation of misacylated Glu-tRNA(Gln) in organisms which lack glutaminyl-tRNA synthetase. The reaction takes place in the presence of glutamine and ATP through an activated gamma-phospho-Glu-tRNA(Gln). The GatDE system is specific for glutamate and does not act on aspartate.</text>
</comment>
<dbReference type="InterPro" id="IPR004414">
    <property type="entry name" value="GatE"/>
</dbReference>
<dbReference type="PROSITE" id="PS01234">
    <property type="entry name" value="GATB"/>
    <property type="match status" value="1"/>
</dbReference>
<dbReference type="Gene3D" id="3.30.1360.30">
    <property type="entry name" value="GAD-like domain"/>
    <property type="match status" value="1"/>
</dbReference>
<dbReference type="RefSeq" id="WP_014405128.1">
    <property type="nucleotide sequence ID" value="NC_017034.1"/>
</dbReference>
<comment type="similarity">
    <text evidence="6">Belongs to the GatB/GatE family. GatE subfamily.</text>
</comment>
<evidence type="ECO:0000313" key="9">
    <source>
        <dbReference type="Proteomes" id="UP000005233"/>
    </source>
</evidence>
<dbReference type="InterPro" id="IPR042114">
    <property type="entry name" value="GatB_C_1"/>
</dbReference>
<dbReference type="GeneID" id="11970412"/>
<dbReference type="GO" id="GO:0005737">
    <property type="term" value="C:cytoplasm"/>
    <property type="evidence" value="ECO:0007669"/>
    <property type="project" value="InterPro"/>
</dbReference>
<dbReference type="InterPro" id="IPR004115">
    <property type="entry name" value="GAD-like_sf"/>
</dbReference>
<gene>
    <name evidence="6 8" type="primary">gatE</name>
    <name evidence="8" type="ordered locus">Mtc_0523</name>
</gene>
<evidence type="ECO:0000256" key="4">
    <source>
        <dbReference type="ARBA" id="ARBA00022917"/>
    </source>
</evidence>
<dbReference type="Proteomes" id="UP000005233">
    <property type="component" value="Chromosome"/>
</dbReference>
<dbReference type="KEGG" id="mez:Mtc_0523"/>
<proteinExistence type="inferred from homology"/>
<dbReference type="SMART" id="SM00845">
    <property type="entry name" value="GatB_Yqey"/>
    <property type="match status" value="1"/>
</dbReference>
<comment type="subunit">
    <text evidence="6">Heterodimer of GatD and GatE.</text>
</comment>
<evidence type="ECO:0000313" key="8">
    <source>
        <dbReference type="EMBL" id="AFC99289.1"/>
    </source>
</evidence>
<dbReference type="STRING" id="1041930.Mtc_0523"/>
<dbReference type="InterPro" id="IPR017958">
    <property type="entry name" value="Gln-tRNA_amidoTrfase_suB_CS"/>
</dbReference>
<dbReference type="Gene3D" id="1.10.10.410">
    <property type="match status" value="1"/>
</dbReference>
<evidence type="ECO:0000256" key="1">
    <source>
        <dbReference type="ARBA" id="ARBA00022598"/>
    </source>
</evidence>
<dbReference type="EC" id="6.3.5.-" evidence="6"/>
<dbReference type="HOGENOM" id="CLU_030702_0_0_2"/>
<dbReference type="InterPro" id="IPR003789">
    <property type="entry name" value="Asn/Gln_tRNA_amidoTrase-B-like"/>
</dbReference>
<dbReference type="GO" id="GO:0050567">
    <property type="term" value="F:glutaminyl-tRNA synthase (glutamine-hydrolyzing) activity"/>
    <property type="evidence" value="ECO:0007669"/>
    <property type="project" value="UniProtKB-UniRule"/>
</dbReference>
<evidence type="ECO:0000256" key="5">
    <source>
        <dbReference type="ARBA" id="ARBA00047913"/>
    </source>
</evidence>
<dbReference type="NCBIfam" id="NF003107">
    <property type="entry name" value="PRK04028.1"/>
    <property type="match status" value="1"/>
</dbReference>
<dbReference type="NCBIfam" id="TIGR00134">
    <property type="entry name" value="gatE_arch"/>
    <property type="match status" value="1"/>
</dbReference>
<dbReference type="Pfam" id="PF02934">
    <property type="entry name" value="GatB_N"/>
    <property type="match status" value="1"/>
</dbReference>
<dbReference type="AlphaFoldDB" id="H8I592"/>
<keyword evidence="1 6" id="KW-0436">Ligase</keyword>
<dbReference type="GO" id="GO:0070681">
    <property type="term" value="P:glutaminyl-tRNAGln biosynthesis via transamidation"/>
    <property type="evidence" value="ECO:0007669"/>
    <property type="project" value="TreeGrafter"/>
</dbReference>
<dbReference type="Pfam" id="PF02938">
    <property type="entry name" value="GAD"/>
    <property type="match status" value="1"/>
</dbReference>
<dbReference type="GO" id="GO:0006412">
    <property type="term" value="P:translation"/>
    <property type="evidence" value="ECO:0007669"/>
    <property type="project" value="UniProtKB-UniRule"/>
</dbReference>